<evidence type="ECO:0000256" key="3">
    <source>
        <dbReference type="ARBA" id="ARBA00022525"/>
    </source>
</evidence>
<keyword evidence="3" id="KW-0964">Secreted</keyword>
<dbReference type="SUPFAM" id="SSF53474">
    <property type="entry name" value="alpha/beta-Hydrolases"/>
    <property type="match status" value="1"/>
</dbReference>
<evidence type="ECO:0000313" key="6">
    <source>
        <dbReference type="EnsemblMetazoa" id="tetur26g00680.1"/>
    </source>
</evidence>
<sequence length="113" mass="12435">MEPKEFTPDLKGNTRVTGASLAHFIKKLNQILGLKFSNIHLIGHSLGIGRITGLDPAGPRFHENISDPSVSSYIAVIYTDYRPNLIEGFALLDPLGEIDFYPNTAIDNLVVEN</sequence>
<comment type="subcellular location">
    <subcellularLocation>
        <location evidence="1">Secreted</location>
    </subcellularLocation>
</comment>
<dbReference type="InterPro" id="IPR000734">
    <property type="entry name" value="TAG_lipase"/>
</dbReference>
<protein>
    <recommendedName>
        <fullName evidence="5">Lipase domain-containing protein</fullName>
    </recommendedName>
</protein>
<dbReference type="PANTHER" id="PTHR11610:SF178">
    <property type="entry name" value="LIPASE MEMBER H-A-LIKE PROTEIN"/>
    <property type="match status" value="1"/>
</dbReference>
<dbReference type="AlphaFoldDB" id="T1KXM3"/>
<evidence type="ECO:0000313" key="7">
    <source>
        <dbReference type="Proteomes" id="UP000015104"/>
    </source>
</evidence>
<keyword evidence="7" id="KW-1185">Reference proteome</keyword>
<dbReference type="EMBL" id="CAEY01000696">
    <property type="status" value="NOT_ANNOTATED_CDS"/>
    <property type="molecule type" value="Genomic_DNA"/>
</dbReference>
<dbReference type="HOGENOM" id="CLU_2136632_0_0_1"/>
<dbReference type="Proteomes" id="UP000015104">
    <property type="component" value="Unassembled WGS sequence"/>
</dbReference>
<dbReference type="InterPro" id="IPR013818">
    <property type="entry name" value="Lipase"/>
</dbReference>
<comment type="similarity">
    <text evidence="2 4">Belongs to the AB hydrolase superfamily. Lipase family.</text>
</comment>
<dbReference type="GO" id="GO:0005615">
    <property type="term" value="C:extracellular space"/>
    <property type="evidence" value="ECO:0007669"/>
    <property type="project" value="TreeGrafter"/>
</dbReference>
<reference evidence="6" key="2">
    <citation type="submission" date="2015-06" db="UniProtKB">
        <authorList>
            <consortium name="EnsemblMetazoa"/>
        </authorList>
    </citation>
    <scope>IDENTIFICATION</scope>
</reference>
<evidence type="ECO:0000259" key="5">
    <source>
        <dbReference type="Pfam" id="PF00151"/>
    </source>
</evidence>
<reference evidence="7" key="1">
    <citation type="submission" date="2011-08" db="EMBL/GenBank/DDBJ databases">
        <authorList>
            <person name="Rombauts S."/>
        </authorList>
    </citation>
    <scope>NUCLEOTIDE SEQUENCE</scope>
    <source>
        <strain evidence="7">London</strain>
    </source>
</reference>
<dbReference type="InterPro" id="IPR029058">
    <property type="entry name" value="AB_hydrolase_fold"/>
</dbReference>
<accession>T1KXM3</accession>
<feature type="domain" description="Lipase" evidence="5">
    <location>
        <begin position="12"/>
        <end position="104"/>
    </location>
</feature>
<dbReference type="Gene3D" id="3.40.50.1820">
    <property type="entry name" value="alpha/beta hydrolase"/>
    <property type="match status" value="2"/>
</dbReference>
<dbReference type="PANTHER" id="PTHR11610">
    <property type="entry name" value="LIPASE"/>
    <property type="match status" value="1"/>
</dbReference>
<dbReference type="Pfam" id="PF00151">
    <property type="entry name" value="Lipase"/>
    <property type="match status" value="1"/>
</dbReference>
<evidence type="ECO:0000256" key="2">
    <source>
        <dbReference type="ARBA" id="ARBA00010701"/>
    </source>
</evidence>
<dbReference type="GO" id="GO:0016042">
    <property type="term" value="P:lipid catabolic process"/>
    <property type="evidence" value="ECO:0007669"/>
    <property type="project" value="TreeGrafter"/>
</dbReference>
<organism evidence="6 7">
    <name type="scientific">Tetranychus urticae</name>
    <name type="common">Two-spotted spider mite</name>
    <dbReference type="NCBI Taxonomy" id="32264"/>
    <lineage>
        <taxon>Eukaryota</taxon>
        <taxon>Metazoa</taxon>
        <taxon>Ecdysozoa</taxon>
        <taxon>Arthropoda</taxon>
        <taxon>Chelicerata</taxon>
        <taxon>Arachnida</taxon>
        <taxon>Acari</taxon>
        <taxon>Acariformes</taxon>
        <taxon>Trombidiformes</taxon>
        <taxon>Prostigmata</taxon>
        <taxon>Eleutherengona</taxon>
        <taxon>Raphignathae</taxon>
        <taxon>Tetranychoidea</taxon>
        <taxon>Tetranychidae</taxon>
        <taxon>Tetranychus</taxon>
    </lineage>
</organism>
<dbReference type="EnsemblMetazoa" id="tetur26g00680.1">
    <property type="protein sequence ID" value="tetur26g00680.1"/>
    <property type="gene ID" value="tetur26g00680"/>
</dbReference>
<name>T1KXM3_TETUR</name>
<proteinExistence type="inferred from homology"/>
<dbReference type="GO" id="GO:0016298">
    <property type="term" value="F:lipase activity"/>
    <property type="evidence" value="ECO:0007669"/>
    <property type="project" value="InterPro"/>
</dbReference>
<dbReference type="STRING" id="32264.T1KXM3"/>
<evidence type="ECO:0000256" key="1">
    <source>
        <dbReference type="ARBA" id="ARBA00004613"/>
    </source>
</evidence>
<evidence type="ECO:0000256" key="4">
    <source>
        <dbReference type="RuleBase" id="RU004262"/>
    </source>
</evidence>